<evidence type="ECO:0000313" key="2">
    <source>
        <dbReference type="EMBL" id="KZV33186.1"/>
    </source>
</evidence>
<organism evidence="2 3">
    <name type="scientific">Dorcoceras hygrometricum</name>
    <dbReference type="NCBI Taxonomy" id="472368"/>
    <lineage>
        <taxon>Eukaryota</taxon>
        <taxon>Viridiplantae</taxon>
        <taxon>Streptophyta</taxon>
        <taxon>Embryophyta</taxon>
        <taxon>Tracheophyta</taxon>
        <taxon>Spermatophyta</taxon>
        <taxon>Magnoliopsida</taxon>
        <taxon>eudicotyledons</taxon>
        <taxon>Gunneridae</taxon>
        <taxon>Pentapetalae</taxon>
        <taxon>asterids</taxon>
        <taxon>lamiids</taxon>
        <taxon>Lamiales</taxon>
        <taxon>Gesneriaceae</taxon>
        <taxon>Didymocarpoideae</taxon>
        <taxon>Trichosporeae</taxon>
        <taxon>Loxocarpinae</taxon>
        <taxon>Dorcoceras</taxon>
    </lineage>
</organism>
<dbReference type="InterPro" id="IPR023780">
    <property type="entry name" value="Chromo_domain"/>
</dbReference>
<dbReference type="PROSITE" id="PS50013">
    <property type="entry name" value="CHROMO_2"/>
    <property type="match status" value="1"/>
</dbReference>
<dbReference type="InterPro" id="IPR016197">
    <property type="entry name" value="Chromo-like_dom_sf"/>
</dbReference>
<dbReference type="InterPro" id="IPR056924">
    <property type="entry name" value="SH3_Tf2-1"/>
</dbReference>
<feature type="domain" description="Chromo" evidence="1">
    <location>
        <begin position="103"/>
        <end position="149"/>
    </location>
</feature>
<dbReference type="Gene3D" id="2.40.50.40">
    <property type="match status" value="1"/>
</dbReference>
<accession>A0A2Z7BMJ7</accession>
<dbReference type="EMBL" id="KV006333">
    <property type="protein sequence ID" value="KZV33186.1"/>
    <property type="molecule type" value="Genomic_DNA"/>
</dbReference>
<evidence type="ECO:0000259" key="1">
    <source>
        <dbReference type="PROSITE" id="PS50013"/>
    </source>
</evidence>
<dbReference type="PANTHER" id="PTHR46148">
    <property type="entry name" value="CHROMO DOMAIN-CONTAINING PROTEIN"/>
    <property type="match status" value="1"/>
</dbReference>
<dbReference type="SUPFAM" id="SSF54160">
    <property type="entry name" value="Chromo domain-like"/>
    <property type="match status" value="1"/>
</dbReference>
<dbReference type="AlphaFoldDB" id="A0A2Z7BMJ7"/>
<evidence type="ECO:0000313" key="3">
    <source>
        <dbReference type="Proteomes" id="UP000250235"/>
    </source>
</evidence>
<dbReference type="Pfam" id="PF24626">
    <property type="entry name" value="SH3_Tf2-1"/>
    <property type="match status" value="1"/>
</dbReference>
<name>A0A2Z7BMJ7_9LAMI</name>
<dbReference type="OrthoDB" id="913535at2759"/>
<proteinExistence type="predicted"/>
<dbReference type="PANTHER" id="PTHR46148:SF52">
    <property type="entry name" value="OS04G0603800 PROTEIN"/>
    <property type="match status" value="1"/>
</dbReference>
<dbReference type="Proteomes" id="UP000250235">
    <property type="component" value="Unassembled WGS sequence"/>
</dbReference>
<gene>
    <name evidence="2" type="ORF">F511_18202</name>
</gene>
<sequence>MVKHANIHRRDVVFEVGDRVFLKLRPYRQQSICSRVFQKLAPKFYGPFVVIQKVGEVAYKLQLPEGSRIHPMFHVSQLKKVVGKNTQTQGLPVGLEQELTFNYEPTRVIGHRLKKQAGILVPQVLVQWKDKPSEEATWEDAADFQAQFPHTSLEDKAVLEGEGIDRGIRREIVNRPKPIITQVYSRRPKAERRE</sequence>
<reference evidence="2 3" key="1">
    <citation type="journal article" date="2015" name="Proc. Natl. Acad. Sci. U.S.A.">
        <title>The resurrection genome of Boea hygrometrica: A blueprint for survival of dehydration.</title>
        <authorList>
            <person name="Xiao L."/>
            <person name="Yang G."/>
            <person name="Zhang L."/>
            <person name="Yang X."/>
            <person name="Zhao S."/>
            <person name="Ji Z."/>
            <person name="Zhou Q."/>
            <person name="Hu M."/>
            <person name="Wang Y."/>
            <person name="Chen M."/>
            <person name="Xu Y."/>
            <person name="Jin H."/>
            <person name="Xiao X."/>
            <person name="Hu G."/>
            <person name="Bao F."/>
            <person name="Hu Y."/>
            <person name="Wan P."/>
            <person name="Li L."/>
            <person name="Deng X."/>
            <person name="Kuang T."/>
            <person name="Xiang C."/>
            <person name="Zhu J.K."/>
            <person name="Oliver M.J."/>
            <person name="He Y."/>
        </authorList>
    </citation>
    <scope>NUCLEOTIDE SEQUENCE [LARGE SCALE GENOMIC DNA]</scope>
    <source>
        <strain evidence="3">cv. XS01</strain>
    </source>
</reference>
<dbReference type="InterPro" id="IPR000953">
    <property type="entry name" value="Chromo/chromo_shadow_dom"/>
</dbReference>
<protein>
    <recommendedName>
        <fullName evidence="1">Chromo domain-containing protein</fullName>
    </recommendedName>
</protein>
<dbReference type="Pfam" id="PF00385">
    <property type="entry name" value="Chromo"/>
    <property type="match status" value="1"/>
</dbReference>
<keyword evidence="3" id="KW-1185">Reference proteome</keyword>